<dbReference type="KEGG" id="neu:NE1338"/>
<dbReference type="AlphaFoldDB" id="Q82UX9"/>
<reference evidence="1 2" key="1">
    <citation type="journal article" date="2003" name="J. Bacteriol.">
        <title>Complete genome sequence of the ammonia-oxidizing bacterium and obligate chemolithoautotroph Nitrosomonas europaea.</title>
        <authorList>
            <person name="Chain P."/>
            <person name="Lamerdin J."/>
            <person name="Larimer F."/>
            <person name="Regala W."/>
            <person name="Land M."/>
            <person name="Hauser L."/>
            <person name="Hooper A."/>
            <person name="Klotz M."/>
            <person name="Norton J."/>
            <person name="Sayavedra-Soto L."/>
            <person name="Arciero D."/>
            <person name="Hommes N."/>
            <person name="Whittaker M."/>
            <person name="Arp D."/>
        </authorList>
    </citation>
    <scope>NUCLEOTIDE SEQUENCE [LARGE SCALE GENOMIC DNA]</scope>
    <source>
        <strain evidence="2">ATCC 19718 / CIP 103999 / KCTC 2705 / NBRC 14298</strain>
    </source>
</reference>
<accession>Q82UX9</accession>
<evidence type="ECO:0000313" key="1">
    <source>
        <dbReference type="EMBL" id="CAD85249.1"/>
    </source>
</evidence>
<protein>
    <submittedName>
        <fullName evidence="1">Uncharacterized protein</fullName>
    </submittedName>
</protein>
<dbReference type="Proteomes" id="UP000001416">
    <property type="component" value="Chromosome"/>
</dbReference>
<dbReference type="STRING" id="228410.NE1338"/>
<organism evidence="1 2">
    <name type="scientific">Nitrosomonas europaea (strain ATCC 19718 / CIP 103999 / KCTC 2705 / NBRC 14298)</name>
    <dbReference type="NCBI Taxonomy" id="228410"/>
    <lineage>
        <taxon>Bacteria</taxon>
        <taxon>Pseudomonadati</taxon>
        <taxon>Pseudomonadota</taxon>
        <taxon>Betaproteobacteria</taxon>
        <taxon>Nitrosomonadales</taxon>
        <taxon>Nitrosomonadaceae</taxon>
        <taxon>Nitrosomonas</taxon>
    </lineage>
</organism>
<proteinExistence type="predicted"/>
<sequence>MSIFEAAQIVWQELVTRIARSEWNLLKHHDLLSNKLPVLFRNRAFLFIRSPLVAARSIPFHITKYFWCSSTKYGVSVRP</sequence>
<dbReference type="EMBL" id="AL954747">
    <property type="protein sequence ID" value="CAD85249.1"/>
    <property type="molecule type" value="Genomic_DNA"/>
</dbReference>
<keyword evidence="2" id="KW-1185">Reference proteome</keyword>
<dbReference type="HOGENOM" id="CLU_2602423_0_0_4"/>
<name>Q82UX9_NITEU</name>
<evidence type="ECO:0000313" key="2">
    <source>
        <dbReference type="Proteomes" id="UP000001416"/>
    </source>
</evidence>
<gene>
    <name evidence="1" type="ordered locus">NE1338</name>
</gene>